<keyword evidence="6" id="KW-1185">Reference proteome</keyword>
<keyword evidence="4" id="KW-0175">Coiled coil</keyword>
<dbReference type="Proteomes" id="UP000481153">
    <property type="component" value="Unassembled WGS sequence"/>
</dbReference>
<dbReference type="AlphaFoldDB" id="A0A6G0WFW4"/>
<feature type="repeat" description="ANK" evidence="3">
    <location>
        <begin position="46"/>
        <end position="78"/>
    </location>
</feature>
<reference evidence="5 6" key="1">
    <citation type="submission" date="2019-07" db="EMBL/GenBank/DDBJ databases">
        <title>Genomics analysis of Aphanomyces spp. identifies a new class of oomycete effector associated with host adaptation.</title>
        <authorList>
            <person name="Gaulin E."/>
        </authorList>
    </citation>
    <scope>NUCLEOTIDE SEQUENCE [LARGE SCALE GENOMIC DNA]</scope>
    <source>
        <strain evidence="5 6">ATCC 201684</strain>
    </source>
</reference>
<evidence type="ECO:0000313" key="5">
    <source>
        <dbReference type="EMBL" id="KAF0725456.1"/>
    </source>
</evidence>
<proteinExistence type="predicted"/>
<evidence type="ECO:0000256" key="1">
    <source>
        <dbReference type="ARBA" id="ARBA00022737"/>
    </source>
</evidence>
<feature type="coiled-coil region" evidence="4">
    <location>
        <begin position="238"/>
        <end position="284"/>
    </location>
</feature>
<evidence type="ECO:0000256" key="4">
    <source>
        <dbReference type="SAM" id="Coils"/>
    </source>
</evidence>
<feature type="repeat" description="ANK" evidence="3">
    <location>
        <begin position="79"/>
        <end position="101"/>
    </location>
</feature>
<dbReference type="PROSITE" id="PS50088">
    <property type="entry name" value="ANK_REPEAT"/>
    <property type="match status" value="4"/>
</dbReference>
<dbReference type="SMART" id="SM00248">
    <property type="entry name" value="ANK"/>
    <property type="match status" value="5"/>
</dbReference>
<dbReference type="Pfam" id="PF00023">
    <property type="entry name" value="Ank"/>
    <property type="match status" value="1"/>
</dbReference>
<dbReference type="PANTHER" id="PTHR24198:SF165">
    <property type="entry name" value="ANKYRIN REPEAT-CONTAINING PROTEIN-RELATED"/>
    <property type="match status" value="1"/>
</dbReference>
<evidence type="ECO:0000256" key="2">
    <source>
        <dbReference type="ARBA" id="ARBA00023043"/>
    </source>
</evidence>
<dbReference type="Pfam" id="PF12796">
    <property type="entry name" value="Ank_2"/>
    <property type="match status" value="2"/>
</dbReference>
<evidence type="ECO:0000313" key="6">
    <source>
        <dbReference type="Proteomes" id="UP000481153"/>
    </source>
</evidence>
<organism evidence="5 6">
    <name type="scientific">Aphanomyces euteiches</name>
    <dbReference type="NCBI Taxonomy" id="100861"/>
    <lineage>
        <taxon>Eukaryota</taxon>
        <taxon>Sar</taxon>
        <taxon>Stramenopiles</taxon>
        <taxon>Oomycota</taxon>
        <taxon>Saprolegniomycetes</taxon>
        <taxon>Saprolegniales</taxon>
        <taxon>Verrucalvaceae</taxon>
        <taxon>Aphanomyces</taxon>
    </lineage>
</organism>
<evidence type="ECO:0000256" key="3">
    <source>
        <dbReference type="PROSITE-ProRule" id="PRU00023"/>
    </source>
</evidence>
<dbReference type="VEuPathDB" id="FungiDB:AeMF1_013153"/>
<comment type="caution">
    <text evidence="5">The sequence shown here is derived from an EMBL/GenBank/DDBJ whole genome shotgun (WGS) entry which is preliminary data.</text>
</comment>
<gene>
    <name evidence="5" type="ORF">Ae201684_016097</name>
</gene>
<protein>
    <submittedName>
        <fullName evidence="5">Uncharacterized protein</fullName>
    </submittedName>
</protein>
<dbReference type="InterPro" id="IPR036770">
    <property type="entry name" value="Ankyrin_rpt-contain_sf"/>
</dbReference>
<sequence length="326" mass="35113">MSFDAPFLRQSLLAAAMEGDLDAIVHALDKAGDSIGGLIDSVDAASGFTALHHVAMLGFVDIVCYLVRHGAAIDAVDKFGKTPLHHACHFGRDEIVYVLLDAPRLNLQQLYDMNEAKLTCLQTAAARGFTTIVRLLLLHGDVVDGVNGAGETALHIAAQYNHVDVAKVLVQCGATTAKPTTTAGDTVLHYACRAGSTEVAVFLVSQGLSIHSPNTDVVPLTSLDLARVGRHTALMDAVVKEEERLEQVKDAKRAASRQASLKALKAAKLEYAKARAAAAVERENLATRQRHREMEAIASYLKAIRHGESIELANRLLDDFPRVQNI</sequence>
<accession>A0A6G0WFW4</accession>
<feature type="repeat" description="ANK" evidence="3">
    <location>
        <begin position="149"/>
        <end position="181"/>
    </location>
</feature>
<dbReference type="InterPro" id="IPR002110">
    <property type="entry name" value="Ankyrin_rpt"/>
</dbReference>
<dbReference type="EMBL" id="VJMJ01000242">
    <property type="protein sequence ID" value="KAF0725456.1"/>
    <property type="molecule type" value="Genomic_DNA"/>
</dbReference>
<dbReference type="PROSITE" id="PS50297">
    <property type="entry name" value="ANK_REP_REGION"/>
    <property type="match status" value="4"/>
</dbReference>
<dbReference type="PANTHER" id="PTHR24198">
    <property type="entry name" value="ANKYRIN REPEAT AND PROTEIN KINASE DOMAIN-CONTAINING PROTEIN"/>
    <property type="match status" value="1"/>
</dbReference>
<dbReference type="SUPFAM" id="SSF48403">
    <property type="entry name" value="Ankyrin repeat"/>
    <property type="match status" value="1"/>
</dbReference>
<keyword evidence="1" id="KW-0677">Repeat</keyword>
<dbReference type="Gene3D" id="1.25.40.20">
    <property type="entry name" value="Ankyrin repeat-containing domain"/>
    <property type="match status" value="2"/>
</dbReference>
<name>A0A6G0WFW4_9STRA</name>
<feature type="repeat" description="ANK" evidence="3">
    <location>
        <begin position="183"/>
        <end position="215"/>
    </location>
</feature>
<keyword evidence="2 3" id="KW-0040">ANK repeat</keyword>